<proteinExistence type="predicted"/>
<gene>
    <name evidence="1" type="ORF">BFL36_14300</name>
</gene>
<sequence length="394" mass="42058">MTDPTTGTRSWAELLRRPGPWIQVHVDDSVDTADPPQVLATRRRSVLDRLARDGASEQDLALVASALDREPRPGGPRTRVLLVEGGELILDATIPGIPTEPEEVGIIPVPDLVPLLEREPEPVVHVVVETSRDGGEVRVIRSGVDELVAEHDVQGRTDTLHAVRTGSWGQDRLQHHAEEIWRQTQGELATRVDDVVRRHRPSLLVVAGDIRARQLLEGEVGAEARAILAVEPTNTRADGSDDRALEERVRDELQRILAASERDVLDRVAQHVGRGDGGAETRLGAVVRALAGAQVDTLVLDADALRDQRLLALADAPWIATAPEDALGAPVLGRVPAHVALTRAALLTDARLVFTDSTTAPDGEDAIGLPGGASVAALLRWPEGPAVPGAGAPA</sequence>
<evidence type="ECO:0000313" key="2">
    <source>
        <dbReference type="Proteomes" id="UP000195011"/>
    </source>
</evidence>
<protein>
    <recommendedName>
        <fullName evidence="3">Peptide chain release factor 1</fullName>
    </recommendedName>
</protein>
<accession>A0A251Y236</accession>
<dbReference type="RefSeq" id="WP_086518568.1">
    <property type="nucleotide sequence ID" value="NZ_MDJY01000061.1"/>
</dbReference>
<reference evidence="1 2" key="1">
    <citation type="submission" date="2016-08" db="EMBL/GenBank/DDBJ databases">
        <title>Genome sequence of Clavibacter michiganensis spp strain CFBP8017.</title>
        <authorList>
            <person name="Thapa S.P."/>
            <person name="Coaker G."/>
            <person name="Jacques M.-A."/>
        </authorList>
    </citation>
    <scope>NUCLEOTIDE SEQUENCE [LARGE SCALE GENOMIC DNA]</scope>
    <source>
        <strain evidence="1">CFBP8017</strain>
    </source>
</reference>
<organism evidence="1 2">
    <name type="scientific">Clavibacter michiganensis</name>
    <dbReference type="NCBI Taxonomy" id="28447"/>
    <lineage>
        <taxon>Bacteria</taxon>
        <taxon>Bacillati</taxon>
        <taxon>Actinomycetota</taxon>
        <taxon>Actinomycetes</taxon>
        <taxon>Micrococcales</taxon>
        <taxon>Microbacteriaceae</taxon>
        <taxon>Clavibacter</taxon>
    </lineage>
</organism>
<dbReference type="AlphaFoldDB" id="A0A251Y236"/>
<dbReference type="EMBL" id="MDJY01000061">
    <property type="protein sequence ID" value="OUE18320.1"/>
    <property type="molecule type" value="Genomic_DNA"/>
</dbReference>
<dbReference type="Proteomes" id="UP000195011">
    <property type="component" value="Unassembled WGS sequence"/>
</dbReference>
<name>A0A251Y236_9MICO</name>
<evidence type="ECO:0008006" key="3">
    <source>
        <dbReference type="Google" id="ProtNLM"/>
    </source>
</evidence>
<dbReference type="Pfam" id="PF18844">
    <property type="entry name" value="baeRF_family2"/>
    <property type="match status" value="1"/>
</dbReference>
<dbReference type="InterPro" id="IPR040701">
    <property type="entry name" value="Bact_RF_family2"/>
</dbReference>
<comment type="caution">
    <text evidence="1">The sequence shown here is derived from an EMBL/GenBank/DDBJ whole genome shotgun (WGS) entry which is preliminary data.</text>
</comment>
<evidence type="ECO:0000313" key="1">
    <source>
        <dbReference type="EMBL" id="OUE18320.1"/>
    </source>
</evidence>